<comment type="similarity">
    <text evidence="2">Belongs to the MTUS1 family.</text>
</comment>
<feature type="coiled-coil region" evidence="5">
    <location>
        <begin position="955"/>
        <end position="989"/>
    </location>
</feature>
<feature type="compositionally biased region" description="Basic and acidic residues" evidence="6">
    <location>
        <begin position="321"/>
        <end position="336"/>
    </location>
</feature>
<feature type="region of interest" description="Disordered" evidence="6">
    <location>
        <begin position="886"/>
        <end position="909"/>
    </location>
</feature>
<feature type="compositionally biased region" description="Low complexity" evidence="6">
    <location>
        <begin position="28"/>
        <end position="37"/>
    </location>
</feature>
<feature type="compositionally biased region" description="Polar residues" evidence="6">
    <location>
        <begin position="455"/>
        <end position="467"/>
    </location>
</feature>
<evidence type="ECO:0000256" key="1">
    <source>
        <dbReference type="ARBA" id="ARBA00004123"/>
    </source>
</evidence>
<keyword evidence="3 5" id="KW-0175">Coiled coil</keyword>
<proteinExistence type="inferred from homology"/>
<feature type="region of interest" description="Disordered" evidence="6">
    <location>
        <begin position="22"/>
        <end position="53"/>
    </location>
</feature>
<feature type="compositionally biased region" description="Basic and acidic residues" evidence="6">
    <location>
        <begin position="263"/>
        <end position="273"/>
    </location>
</feature>
<feature type="region of interest" description="Disordered" evidence="6">
    <location>
        <begin position="73"/>
        <end position="98"/>
    </location>
</feature>
<feature type="compositionally biased region" description="Acidic residues" evidence="6">
    <location>
        <begin position="143"/>
        <end position="156"/>
    </location>
</feature>
<dbReference type="GO" id="GO:0005737">
    <property type="term" value="C:cytoplasm"/>
    <property type="evidence" value="ECO:0007669"/>
    <property type="project" value="TreeGrafter"/>
</dbReference>
<keyword evidence="4" id="KW-0539">Nucleus</keyword>
<sequence length="1061" mass="113740">MSVSDGFGMKLPLRAAASDLNGNAFPVSSSSSSSSSSPESLRGLSGADSPPDYDMLEVTLTTVMATADAVVISKWLPQEDTPEDDVSAGKTESNDNSVSVYLDADEFRRDAWNDNLTLSLTTSSGSHGNDDPSTPDSDATEIPADDDDDEDEDEEALFLSVSSDINLTLNPELACPPVLPDDTQTEPPASEDLSESTQVTLPVARSKSAATRTKPSGVNSGQRVSKPDLKTARTNVGSRSNQSPPKTPSQIRAAPVNTRRAASRKEEAADGGKRPTAGPVRVAVVLRPIRAKSHKPEEQRRLSASSSSLGSEASPGRAVRQNREDGAPLTDMEKPRSRVRKVSSKPGPGARQQQQPPGRVAPPPGLGTGPPGRGSPGPRPAQTEGSSAGEGGQSAGSGSPSKLRPSPSQGIPKPRTSSFTASKPAANQQPASASSGRPAAPASSSSKLPVKGLPTSLSASSLGSNENGGAASRADPSPHGAPGTRPEDRPSRSSAKPPGCSSTDGPSAPSAPSDATSGAMKLPAMRSRALSLQARSSATGLKPPAVSAHGATKPAAPMAPRTPAAGQNQSRPTQNPLQRSGSARLGRPSSLVDKNKPAARSSGGSQTAEKNQNQQLPPPEQVPDVVNANTPAAPVLPVPATDNATSGSTGPSGFRARTGLRSSPKAASRLQNATRAAGGAAPVDGSAAAKQNQNKEQAEKKNQAISQLRKLLLQGNRRVEALATVIQHLFTEREEALKQKKELSLELSNLRDELASSSQCCERLQKEKEEVRLGLEEALRRLEEQHKEELVQLEDRLRSFYQTEWDKVHQAYQEEADRCRMLMEQQVEELRSRQEAERRSQEESHGQTMEALRRQYEASVEELQRQQQTEVDALQKALTETEASLSEKISELSAEKEDLSEKLEAEEERRRRILSDKNLKDSHTVYLEQELESLKVVLEIKNQQLHQKDKKLMDMDKLVEANVKLEESLTRVQQENEDYKARMDRHAALSKQLSTEQAILQQTLQKESKVNKRLSMENEELLWKLHNGDLLASPRRLSPTSPFGSPRNSASFPTAAPLSPR</sequence>
<dbReference type="AlphaFoldDB" id="A0A9Y4NH49"/>
<name>A0A9Y4NH49_9TELE</name>
<feature type="compositionally biased region" description="Low complexity" evidence="6">
    <location>
        <begin position="302"/>
        <end position="314"/>
    </location>
</feature>
<dbReference type="RefSeq" id="XP_008297149.1">
    <property type="nucleotide sequence ID" value="XM_008298927.1"/>
</dbReference>
<evidence type="ECO:0000313" key="8">
    <source>
        <dbReference type="RefSeq" id="XP_008297149.1"/>
    </source>
</evidence>
<dbReference type="GO" id="GO:0008017">
    <property type="term" value="F:microtubule binding"/>
    <property type="evidence" value="ECO:0007669"/>
    <property type="project" value="TreeGrafter"/>
</dbReference>
<accession>A0A9Y4NH49</accession>
<gene>
    <name evidence="8" type="primary">LOC103370028</name>
</gene>
<organism evidence="7 8">
    <name type="scientific">Stegastes partitus</name>
    <name type="common">bicolor damselfish</name>
    <dbReference type="NCBI Taxonomy" id="144197"/>
    <lineage>
        <taxon>Eukaryota</taxon>
        <taxon>Metazoa</taxon>
        <taxon>Chordata</taxon>
        <taxon>Craniata</taxon>
        <taxon>Vertebrata</taxon>
        <taxon>Euteleostomi</taxon>
        <taxon>Actinopterygii</taxon>
        <taxon>Neopterygii</taxon>
        <taxon>Teleostei</taxon>
        <taxon>Neoteleostei</taxon>
        <taxon>Acanthomorphata</taxon>
        <taxon>Ovalentaria</taxon>
        <taxon>Pomacentridae</taxon>
        <taxon>Stegastes</taxon>
    </lineage>
</organism>
<feature type="compositionally biased region" description="Polar residues" evidence="6">
    <location>
        <begin position="208"/>
        <end position="223"/>
    </location>
</feature>
<feature type="compositionally biased region" description="Polar residues" evidence="6">
    <location>
        <begin position="160"/>
        <end position="169"/>
    </location>
</feature>
<feature type="compositionally biased region" description="Polar residues" evidence="6">
    <location>
        <begin position="566"/>
        <end position="581"/>
    </location>
</feature>
<feature type="compositionally biased region" description="Gly residues" evidence="6">
    <location>
        <begin position="366"/>
        <end position="375"/>
    </location>
</feature>
<dbReference type="GO" id="GO:0005634">
    <property type="term" value="C:nucleus"/>
    <property type="evidence" value="ECO:0007669"/>
    <property type="project" value="UniProtKB-SubCell"/>
</dbReference>
<protein>
    <submittedName>
        <fullName evidence="8">Microtubule-associated tumor suppressor 1 homolog</fullName>
    </submittedName>
</protein>
<evidence type="ECO:0000256" key="5">
    <source>
        <dbReference type="SAM" id="Coils"/>
    </source>
</evidence>
<feature type="compositionally biased region" description="Low complexity" evidence="6">
    <location>
        <begin position="551"/>
        <end position="565"/>
    </location>
</feature>
<feature type="compositionally biased region" description="Low complexity" evidence="6">
    <location>
        <begin position="622"/>
        <end position="642"/>
    </location>
</feature>
<feature type="compositionally biased region" description="Basic and acidic residues" evidence="6">
    <location>
        <begin position="888"/>
        <end position="909"/>
    </location>
</feature>
<evidence type="ECO:0000313" key="7">
    <source>
        <dbReference type="Proteomes" id="UP000694891"/>
    </source>
</evidence>
<dbReference type="GeneID" id="103370028"/>
<feature type="compositionally biased region" description="Polar residues" evidence="6">
    <location>
        <begin position="125"/>
        <end position="137"/>
    </location>
</feature>
<dbReference type="PANTHER" id="PTHR24200">
    <property type="entry name" value="TOUCAN, ISOFORM A"/>
    <property type="match status" value="1"/>
</dbReference>
<reference evidence="8" key="1">
    <citation type="submission" date="2025-08" db="UniProtKB">
        <authorList>
            <consortium name="RefSeq"/>
        </authorList>
    </citation>
    <scope>IDENTIFICATION</scope>
</reference>
<keyword evidence="7" id="KW-1185">Reference proteome</keyword>
<feature type="region of interest" description="Disordered" evidence="6">
    <location>
        <begin position="120"/>
        <end position="702"/>
    </location>
</feature>
<dbReference type="PANTHER" id="PTHR24200:SF7">
    <property type="entry name" value="MICROTUBULE-ASSOCIATED TUMOR SUPPRESSOR 1"/>
    <property type="match status" value="1"/>
</dbReference>
<evidence type="ECO:0000256" key="3">
    <source>
        <dbReference type="ARBA" id="ARBA00023054"/>
    </source>
</evidence>
<evidence type="ECO:0000256" key="6">
    <source>
        <dbReference type="SAM" id="MobiDB-lite"/>
    </source>
</evidence>
<feature type="compositionally biased region" description="Low complexity" evidence="6">
    <location>
        <begin position="421"/>
        <end position="446"/>
    </location>
</feature>
<feature type="compositionally biased region" description="Polar residues" evidence="6">
    <location>
        <begin position="232"/>
        <end position="250"/>
    </location>
</feature>
<feature type="compositionally biased region" description="Polar residues" evidence="6">
    <location>
        <begin position="602"/>
        <end position="615"/>
    </location>
</feature>
<evidence type="ECO:0000256" key="4">
    <source>
        <dbReference type="ARBA" id="ARBA00023242"/>
    </source>
</evidence>
<dbReference type="Proteomes" id="UP000694891">
    <property type="component" value="Unplaced"/>
</dbReference>
<feature type="compositionally biased region" description="Low complexity" evidence="6">
    <location>
        <begin position="346"/>
        <end position="358"/>
    </location>
</feature>
<feature type="compositionally biased region" description="Polar residues" evidence="6">
    <location>
        <begin position="1038"/>
        <end position="1052"/>
    </location>
</feature>
<comment type="subcellular location">
    <subcellularLocation>
        <location evidence="1">Nucleus</location>
    </subcellularLocation>
</comment>
<feature type="region of interest" description="Disordered" evidence="6">
    <location>
        <begin position="1033"/>
        <end position="1061"/>
    </location>
</feature>
<dbReference type="InterPro" id="IPR051293">
    <property type="entry name" value="MTUS1/CCDC69"/>
</dbReference>
<feature type="compositionally biased region" description="Low complexity" evidence="6">
    <location>
        <begin position="501"/>
        <end position="538"/>
    </location>
</feature>
<evidence type="ECO:0000256" key="2">
    <source>
        <dbReference type="ARBA" id="ARBA00007585"/>
    </source>
</evidence>